<gene>
    <name evidence="1" type="ORF">SBAD_LOCUS10445</name>
</gene>
<dbReference type="InterPro" id="IPR008922">
    <property type="entry name" value="Di-copper_centre_dom_sf"/>
</dbReference>
<sequence>MTDAERQSYFNAVNQMKRDVSSGQSLYDFYVSYIVPSRSPGAHFGASFGISLRTYVPTIGLRYWDSTLDSYLPNPFDSVIFSSAFFGNGNGAVTTGPFANCRTTSSLPLSRNYGQGGQLFTPAVVSTVLSERNFNQLTFCVNPFYETEYRRSVEQLRHRVLRVPTVSECTNTRECGSKYLFCDRRQGSPHCVSKVVVGGNCIGFANTDICYNSRCVNGVCLP</sequence>
<reference evidence="3" key="1">
    <citation type="submission" date="2016-06" db="UniProtKB">
        <authorList>
            <consortium name="WormBaseParasite"/>
        </authorList>
    </citation>
    <scope>IDENTIFICATION</scope>
</reference>
<proteinExistence type="predicted"/>
<dbReference type="SUPFAM" id="SSF48056">
    <property type="entry name" value="Di-copper centre-containing domain"/>
    <property type="match status" value="1"/>
</dbReference>
<organism evidence="3">
    <name type="scientific">Soboliphyme baturini</name>
    <dbReference type="NCBI Taxonomy" id="241478"/>
    <lineage>
        <taxon>Eukaryota</taxon>
        <taxon>Metazoa</taxon>
        <taxon>Ecdysozoa</taxon>
        <taxon>Nematoda</taxon>
        <taxon>Enoplea</taxon>
        <taxon>Dorylaimia</taxon>
        <taxon>Dioctophymatida</taxon>
        <taxon>Dioctophymatoidea</taxon>
        <taxon>Soboliphymatidae</taxon>
        <taxon>Soboliphyme</taxon>
    </lineage>
</organism>
<accession>A0A183J3J7</accession>
<protein>
    <submittedName>
        <fullName evidence="3">EB domain-containing protein</fullName>
    </submittedName>
</protein>
<dbReference type="AlphaFoldDB" id="A0A183J3J7"/>
<dbReference type="WBParaSite" id="SBAD_0001081101-mRNA-1">
    <property type="protein sequence ID" value="SBAD_0001081101-mRNA-1"/>
    <property type="gene ID" value="SBAD_0001081101"/>
</dbReference>
<evidence type="ECO:0000313" key="1">
    <source>
        <dbReference type="EMBL" id="VDP31853.1"/>
    </source>
</evidence>
<reference evidence="1 2" key="2">
    <citation type="submission" date="2018-11" db="EMBL/GenBank/DDBJ databases">
        <authorList>
            <consortium name="Pathogen Informatics"/>
        </authorList>
    </citation>
    <scope>NUCLEOTIDE SEQUENCE [LARGE SCALE GENOMIC DNA]</scope>
</reference>
<keyword evidence="2" id="KW-1185">Reference proteome</keyword>
<dbReference type="EMBL" id="UZAM01014088">
    <property type="protein sequence ID" value="VDP31853.1"/>
    <property type="molecule type" value="Genomic_DNA"/>
</dbReference>
<dbReference type="Proteomes" id="UP000270296">
    <property type="component" value="Unassembled WGS sequence"/>
</dbReference>
<name>A0A183J3J7_9BILA</name>
<dbReference type="OrthoDB" id="6132182at2759"/>
<dbReference type="Gene3D" id="1.10.1280.10">
    <property type="entry name" value="Di-copper center containing domain from catechol oxidase"/>
    <property type="match status" value="1"/>
</dbReference>
<evidence type="ECO:0000313" key="2">
    <source>
        <dbReference type="Proteomes" id="UP000270296"/>
    </source>
</evidence>
<evidence type="ECO:0000313" key="3">
    <source>
        <dbReference type="WBParaSite" id="SBAD_0001081101-mRNA-1"/>
    </source>
</evidence>